<feature type="region of interest" description="Disordered" evidence="1">
    <location>
        <begin position="49"/>
        <end position="91"/>
    </location>
</feature>
<evidence type="ECO:0000256" key="1">
    <source>
        <dbReference type="SAM" id="MobiDB-lite"/>
    </source>
</evidence>
<keyword evidence="3" id="KW-1185">Reference proteome</keyword>
<gene>
    <name evidence="2" type="ORF">ACFYY5_35135</name>
</gene>
<dbReference type="EMBL" id="JBIATK010000023">
    <property type="protein sequence ID" value="MFF4028090.1"/>
    <property type="molecule type" value="Genomic_DNA"/>
</dbReference>
<evidence type="ECO:0000313" key="2">
    <source>
        <dbReference type="EMBL" id="MFF4028090.1"/>
    </source>
</evidence>
<sequence length="150" mass="16765">MRGRRGPAIVTGRRTRDSRGDALTAQQLGFDPLAGPARPQIARRIDAVPPQMREPRPQRRSRSASAAAVAERATLQSRQPRQVARHVRSSAERSVVDHVVERLIREFGHGLSRNTVTEVVRRCIDDLAGTPREAIPELSERLARQRLLDS</sequence>
<dbReference type="Gene3D" id="1.10.8.1060">
    <property type="entry name" value="Corynebacterium glutamicum thioredoxin-dependent arsenate reductase, N-terminal domain"/>
    <property type="match status" value="1"/>
</dbReference>
<dbReference type="NCBIfam" id="NF046112">
    <property type="entry name" value="MSMEG_6209_Nter"/>
    <property type="match status" value="1"/>
</dbReference>
<reference evidence="2 3" key="1">
    <citation type="submission" date="2024-10" db="EMBL/GenBank/DDBJ databases">
        <title>The Natural Products Discovery Center: Release of the First 8490 Sequenced Strains for Exploring Actinobacteria Biosynthetic Diversity.</title>
        <authorList>
            <person name="Kalkreuter E."/>
            <person name="Kautsar S.A."/>
            <person name="Yang D."/>
            <person name="Bader C.D."/>
            <person name="Teijaro C.N."/>
            <person name="Fluegel L."/>
            <person name="Davis C.M."/>
            <person name="Simpson J.R."/>
            <person name="Lauterbach L."/>
            <person name="Steele A.D."/>
            <person name="Gui C."/>
            <person name="Meng S."/>
            <person name="Li G."/>
            <person name="Viehrig K."/>
            <person name="Ye F."/>
            <person name="Su P."/>
            <person name="Kiefer A.F."/>
            <person name="Nichols A."/>
            <person name="Cepeda A.J."/>
            <person name="Yan W."/>
            <person name="Fan B."/>
            <person name="Jiang Y."/>
            <person name="Adhikari A."/>
            <person name="Zheng C.-J."/>
            <person name="Schuster L."/>
            <person name="Cowan T.M."/>
            <person name="Smanski M.J."/>
            <person name="Chevrette M.G."/>
            <person name="De Carvalho L.P.S."/>
            <person name="Shen B."/>
        </authorList>
    </citation>
    <scope>NUCLEOTIDE SEQUENCE [LARGE SCALE GENOMIC DNA]</scope>
    <source>
        <strain evidence="2 3">NPDC001867</strain>
    </source>
</reference>
<organism evidence="2 3">
    <name type="scientific">Nocardia elegans</name>
    <dbReference type="NCBI Taxonomy" id="300029"/>
    <lineage>
        <taxon>Bacteria</taxon>
        <taxon>Bacillati</taxon>
        <taxon>Actinomycetota</taxon>
        <taxon>Actinomycetes</taxon>
        <taxon>Mycobacteriales</taxon>
        <taxon>Nocardiaceae</taxon>
        <taxon>Nocardia</taxon>
    </lineage>
</organism>
<name>A0ABW6TT38_9NOCA</name>
<comment type="caution">
    <text evidence="2">The sequence shown here is derived from an EMBL/GenBank/DDBJ whole genome shotgun (WGS) entry which is preliminary data.</text>
</comment>
<evidence type="ECO:0000313" key="3">
    <source>
        <dbReference type="Proteomes" id="UP001602089"/>
    </source>
</evidence>
<proteinExistence type="predicted"/>
<accession>A0ABW6TT38</accession>
<feature type="compositionally biased region" description="Low complexity" evidence="1">
    <location>
        <begin position="63"/>
        <end position="73"/>
    </location>
</feature>
<protein>
    <submittedName>
        <fullName evidence="2">Three-helix bundle dimerization domain-containing protein</fullName>
    </submittedName>
</protein>
<dbReference type="Proteomes" id="UP001602089">
    <property type="component" value="Unassembled WGS sequence"/>
</dbReference>
<feature type="region of interest" description="Disordered" evidence="1">
    <location>
        <begin position="1"/>
        <end position="36"/>
    </location>
</feature>
<dbReference type="RefSeq" id="WP_387133096.1">
    <property type="nucleotide sequence ID" value="NZ_JBIATK010000023.1"/>
</dbReference>